<dbReference type="Proteomes" id="UP000321051">
    <property type="component" value="Unassembled WGS sequence"/>
</dbReference>
<evidence type="ECO:0000256" key="4">
    <source>
        <dbReference type="ARBA" id="ARBA00022729"/>
    </source>
</evidence>
<feature type="signal peptide" evidence="9">
    <location>
        <begin position="1"/>
        <end position="20"/>
    </location>
</feature>
<proteinExistence type="inferred from homology"/>
<organism evidence="11 12">
    <name type="scientific">Marinococcus halophilus</name>
    <dbReference type="NCBI Taxonomy" id="1371"/>
    <lineage>
        <taxon>Bacteria</taxon>
        <taxon>Bacillati</taxon>
        <taxon>Bacillota</taxon>
        <taxon>Bacilli</taxon>
        <taxon>Bacillales</taxon>
        <taxon>Bacillaceae</taxon>
        <taxon>Marinococcus</taxon>
    </lineage>
</organism>
<evidence type="ECO:0000256" key="3">
    <source>
        <dbReference type="ARBA" id="ARBA00022448"/>
    </source>
</evidence>
<dbReference type="PANTHER" id="PTHR30290:SF10">
    <property type="entry name" value="PERIPLASMIC OLIGOPEPTIDE-BINDING PROTEIN-RELATED"/>
    <property type="match status" value="1"/>
</dbReference>
<dbReference type="GO" id="GO:1904680">
    <property type="term" value="F:peptide transmembrane transporter activity"/>
    <property type="evidence" value="ECO:0007669"/>
    <property type="project" value="TreeGrafter"/>
</dbReference>
<dbReference type="RefSeq" id="WP_079474455.1">
    <property type="nucleotide sequence ID" value="NZ_BJUN01000017.1"/>
</dbReference>
<dbReference type="GO" id="GO:0030288">
    <property type="term" value="C:outer membrane-bounded periplasmic space"/>
    <property type="evidence" value="ECO:0007669"/>
    <property type="project" value="UniProtKB-ARBA"/>
</dbReference>
<dbReference type="Gene3D" id="3.40.190.10">
    <property type="entry name" value="Periplasmic binding protein-like II"/>
    <property type="match status" value="1"/>
</dbReference>
<feature type="chain" id="PRO_5022921510" evidence="9">
    <location>
        <begin position="21"/>
        <end position="566"/>
    </location>
</feature>
<keyword evidence="6" id="KW-0564">Palmitate</keyword>
<dbReference type="PANTHER" id="PTHR30290">
    <property type="entry name" value="PERIPLASMIC BINDING COMPONENT OF ABC TRANSPORTER"/>
    <property type="match status" value="1"/>
</dbReference>
<evidence type="ECO:0000256" key="7">
    <source>
        <dbReference type="ARBA" id="ARBA00023288"/>
    </source>
</evidence>
<dbReference type="GO" id="GO:0015833">
    <property type="term" value="P:peptide transport"/>
    <property type="evidence" value="ECO:0007669"/>
    <property type="project" value="UniProtKB-KW"/>
</dbReference>
<evidence type="ECO:0000256" key="8">
    <source>
        <dbReference type="SAM" id="MobiDB-lite"/>
    </source>
</evidence>
<comment type="caution">
    <text evidence="11">The sequence shown here is derived from an EMBL/GenBank/DDBJ whole genome shotgun (WGS) entry which is preliminary data.</text>
</comment>
<feature type="domain" description="Solute-binding protein family 5" evidence="10">
    <location>
        <begin position="94"/>
        <end position="479"/>
    </location>
</feature>
<comment type="similarity">
    <text evidence="2">Belongs to the bacterial solute-binding protein 5 family.</text>
</comment>
<name>A0A510Y8G6_MARHA</name>
<dbReference type="SUPFAM" id="SSF53850">
    <property type="entry name" value="Periplasmic binding protein-like II"/>
    <property type="match status" value="1"/>
</dbReference>
<dbReference type="GO" id="GO:0043190">
    <property type="term" value="C:ATP-binding cassette (ABC) transporter complex"/>
    <property type="evidence" value="ECO:0007669"/>
    <property type="project" value="InterPro"/>
</dbReference>
<evidence type="ECO:0000256" key="6">
    <source>
        <dbReference type="ARBA" id="ARBA00023139"/>
    </source>
</evidence>
<keyword evidence="3" id="KW-0813">Transport</keyword>
<sequence length="566" mass="62464">MKKTKLTVLASALISSTVLAACSGGGGGESGGDGGNGGGDGGGEGQASGEQVINISQSGDIPSMDPSLTTDQFGIQWSGEIYEGLYRLGENAEITDGVATGDPEISEDGTTWTFNLREDSTWTNGDPVTAEDFVYSWQRAVDPETASEYGPYMMGGVIENATAISEGEMEPSELGVEAVDEHTLEVSLEKQTPYFESLTTFPTFYPLNEEFVEEQGDDYALNPDNMLTNGPFTMEEWNTGDSMAFVKNEDYWDADTVQLEEINVQVVKEPSTGTNLYETGELDRTELTAEFVDEYSTNQDYRAVEQPTSWYVKMNQENEILANENTRKAIQMAVNKEDLTNTILNNGSMPLGGLMPGNFVFSPEGEEDFREVNGNLSATDKEQAQELWEQGLEEIGADSAELGYLTGDTESAQNISAYLKEQLEGTLDGLTVNVQQVPFQERLDRDTNMDYDLLMSGWGPDYVDPNTFMNLFVTDSGNNHTGYSSEEYDSLIEEANNELADQPQERWDNFLEAEKLLIEEDAVIAPMYQEAQAYLWNPELQGVIVNAAGPDFEYKWAYVNEDATEE</sequence>
<evidence type="ECO:0000256" key="9">
    <source>
        <dbReference type="SAM" id="SignalP"/>
    </source>
</evidence>
<evidence type="ECO:0000313" key="12">
    <source>
        <dbReference type="Proteomes" id="UP000321051"/>
    </source>
</evidence>
<protein>
    <submittedName>
        <fullName evidence="11">Peptide ABC transporter substrate-binding protein</fullName>
    </submittedName>
</protein>
<reference evidence="11 12" key="1">
    <citation type="submission" date="2019-07" db="EMBL/GenBank/DDBJ databases">
        <title>Whole genome shotgun sequence of Marinococcus halophilus NBRC 102359.</title>
        <authorList>
            <person name="Hosoyama A."/>
            <person name="Uohara A."/>
            <person name="Ohji S."/>
            <person name="Ichikawa N."/>
        </authorList>
    </citation>
    <scope>NUCLEOTIDE SEQUENCE [LARGE SCALE GENOMIC DNA]</scope>
    <source>
        <strain evidence="11 12">NBRC 102359</strain>
    </source>
</reference>
<dbReference type="Gene3D" id="3.10.105.10">
    <property type="entry name" value="Dipeptide-binding Protein, Domain 3"/>
    <property type="match status" value="1"/>
</dbReference>
<evidence type="ECO:0000259" key="10">
    <source>
        <dbReference type="Pfam" id="PF00496"/>
    </source>
</evidence>
<dbReference type="OrthoDB" id="9801912at2"/>
<dbReference type="AlphaFoldDB" id="A0A510Y8G6"/>
<dbReference type="FunFam" id="3.90.76.10:FF:000001">
    <property type="entry name" value="Oligopeptide ABC transporter substrate-binding protein"/>
    <property type="match status" value="1"/>
</dbReference>
<dbReference type="FunFam" id="3.10.105.10:FF:000001">
    <property type="entry name" value="Oligopeptide ABC transporter, oligopeptide-binding protein"/>
    <property type="match status" value="1"/>
</dbReference>
<feature type="compositionally biased region" description="Gly residues" evidence="8">
    <location>
        <begin position="26"/>
        <end position="46"/>
    </location>
</feature>
<accession>A0A510Y8G6</accession>
<evidence type="ECO:0000313" key="11">
    <source>
        <dbReference type="EMBL" id="GEK59664.1"/>
    </source>
</evidence>
<dbReference type="STRING" id="1371.GCA_900166605_00091"/>
<dbReference type="Pfam" id="PF00496">
    <property type="entry name" value="SBP_bac_5"/>
    <property type="match status" value="1"/>
</dbReference>
<keyword evidence="5" id="KW-0571">Peptide transport</keyword>
<evidence type="ECO:0000256" key="5">
    <source>
        <dbReference type="ARBA" id="ARBA00022856"/>
    </source>
</evidence>
<dbReference type="InterPro" id="IPR030678">
    <property type="entry name" value="Peptide/Ni-bd"/>
</dbReference>
<keyword evidence="12" id="KW-1185">Reference proteome</keyword>
<dbReference type="PIRSF" id="PIRSF002741">
    <property type="entry name" value="MppA"/>
    <property type="match status" value="1"/>
</dbReference>
<feature type="region of interest" description="Disordered" evidence="8">
    <location>
        <begin position="26"/>
        <end position="48"/>
    </location>
</feature>
<evidence type="ECO:0000256" key="2">
    <source>
        <dbReference type="ARBA" id="ARBA00005695"/>
    </source>
</evidence>
<gene>
    <name evidence="11" type="ORF">MHA01_25690</name>
</gene>
<keyword evidence="4 9" id="KW-0732">Signal</keyword>
<keyword evidence="7" id="KW-0449">Lipoprotein</keyword>
<comment type="subcellular location">
    <subcellularLocation>
        <location evidence="1">Cell membrane</location>
        <topology evidence="1">Lipid-anchor</topology>
    </subcellularLocation>
</comment>
<dbReference type="Gene3D" id="3.90.76.10">
    <property type="entry name" value="Dipeptide-binding Protein, Domain 1"/>
    <property type="match status" value="1"/>
</dbReference>
<dbReference type="InterPro" id="IPR000914">
    <property type="entry name" value="SBP_5_dom"/>
</dbReference>
<keyword evidence="5" id="KW-0653">Protein transport</keyword>
<dbReference type="CDD" id="cd08504">
    <property type="entry name" value="PBP2_OppA"/>
    <property type="match status" value="1"/>
</dbReference>
<dbReference type="InterPro" id="IPR039424">
    <property type="entry name" value="SBP_5"/>
</dbReference>
<dbReference type="PROSITE" id="PS51257">
    <property type="entry name" value="PROKAR_LIPOPROTEIN"/>
    <property type="match status" value="1"/>
</dbReference>
<dbReference type="EMBL" id="BJUN01000017">
    <property type="protein sequence ID" value="GEK59664.1"/>
    <property type="molecule type" value="Genomic_DNA"/>
</dbReference>
<evidence type="ECO:0000256" key="1">
    <source>
        <dbReference type="ARBA" id="ARBA00004193"/>
    </source>
</evidence>